<dbReference type="AlphaFoldDB" id="A0A386HUH1"/>
<proteinExistence type="predicted"/>
<feature type="signal peptide" evidence="1">
    <location>
        <begin position="1"/>
        <end position="23"/>
    </location>
</feature>
<name>A0A386HUH1_9BACT</name>
<dbReference type="OrthoDB" id="1493451at2"/>
<accession>A0A386HUH1</accession>
<dbReference type="Proteomes" id="UP000266118">
    <property type="component" value="Chromosome"/>
</dbReference>
<protein>
    <submittedName>
        <fullName evidence="2">Uncharacterized protein</fullName>
    </submittedName>
</protein>
<keyword evidence="1" id="KW-0732">Signal</keyword>
<evidence type="ECO:0000313" key="3">
    <source>
        <dbReference type="Proteomes" id="UP000266118"/>
    </source>
</evidence>
<reference evidence="2 3" key="1">
    <citation type="submission" date="2018-09" db="EMBL/GenBank/DDBJ databases">
        <title>Arachidicoccus sp. nov., a bacterium isolated from soil.</title>
        <authorList>
            <person name="Weon H.-Y."/>
            <person name="Kwon S.-W."/>
            <person name="Lee S.A."/>
        </authorList>
    </citation>
    <scope>NUCLEOTIDE SEQUENCE [LARGE SCALE GENOMIC DNA]</scope>
    <source>
        <strain evidence="2 3">KIS59-12</strain>
    </source>
</reference>
<gene>
    <name evidence="2" type="ORF">D6B99_16010</name>
</gene>
<dbReference type="EMBL" id="CP032489">
    <property type="protein sequence ID" value="AYD48984.1"/>
    <property type="molecule type" value="Genomic_DNA"/>
</dbReference>
<keyword evidence="3" id="KW-1185">Reference proteome</keyword>
<evidence type="ECO:0000313" key="2">
    <source>
        <dbReference type="EMBL" id="AYD48984.1"/>
    </source>
</evidence>
<feature type="chain" id="PRO_5017462488" evidence="1">
    <location>
        <begin position="24"/>
        <end position="106"/>
    </location>
</feature>
<sequence>MKKIFNILIGFCALIFLANSTSAQKLSSSNHPFRTDTATGLLKRAEILNLGPFNNPFKKYNYYNCLGVMCQLEYKMQKAIKIPLCFRLGSVEYTNKVDAEPINPNL</sequence>
<dbReference type="KEGG" id="ark:D6B99_16010"/>
<organism evidence="2 3">
    <name type="scientific">Arachidicoccus soli</name>
    <dbReference type="NCBI Taxonomy" id="2341117"/>
    <lineage>
        <taxon>Bacteria</taxon>
        <taxon>Pseudomonadati</taxon>
        <taxon>Bacteroidota</taxon>
        <taxon>Chitinophagia</taxon>
        <taxon>Chitinophagales</taxon>
        <taxon>Chitinophagaceae</taxon>
        <taxon>Arachidicoccus</taxon>
    </lineage>
</organism>
<dbReference type="RefSeq" id="WP_119990258.1">
    <property type="nucleotide sequence ID" value="NZ_CP032489.1"/>
</dbReference>
<evidence type="ECO:0000256" key="1">
    <source>
        <dbReference type="SAM" id="SignalP"/>
    </source>
</evidence>